<proteinExistence type="predicted"/>
<gene>
    <name evidence="1" type="ORF">SCALOS_LOCUS242</name>
</gene>
<evidence type="ECO:0000313" key="1">
    <source>
        <dbReference type="EMBL" id="CAG8435956.1"/>
    </source>
</evidence>
<organism evidence="1 2">
    <name type="scientific">Scutellospora calospora</name>
    <dbReference type="NCBI Taxonomy" id="85575"/>
    <lineage>
        <taxon>Eukaryota</taxon>
        <taxon>Fungi</taxon>
        <taxon>Fungi incertae sedis</taxon>
        <taxon>Mucoromycota</taxon>
        <taxon>Glomeromycotina</taxon>
        <taxon>Glomeromycetes</taxon>
        <taxon>Diversisporales</taxon>
        <taxon>Gigasporaceae</taxon>
        <taxon>Scutellospora</taxon>
    </lineage>
</organism>
<accession>A0ACA9JUG6</accession>
<dbReference type="EMBL" id="CAJVPM010000101">
    <property type="protein sequence ID" value="CAG8435956.1"/>
    <property type="molecule type" value="Genomic_DNA"/>
</dbReference>
<comment type="caution">
    <text evidence="1">The sequence shown here is derived from an EMBL/GenBank/DDBJ whole genome shotgun (WGS) entry which is preliminary data.</text>
</comment>
<sequence length="138" mass="15948">MSAPKSFTLSKSLPQGGHLQYHPDVNIQSVNQPLIDPEESADNAQKQAILCEYRRRRREAHNSVEHRRRDSINETIQEISTLIPDIYNDSSKLNKDVILDKAIEYIKHLQQMEGEHRAFNMMLENSVKDMKPGIPIKK</sequence>
<dbReference type="Proteomes" id="UP000789860">
    <property type="component" value="Unassembled WGS sequence"/>
</dbReference>
<evidence type="ECO:0000313" key="2">
    <source>
        <dbReference type="Proteomes" id="UP000789860"/>
    </source>
</evidence>
<protein>
    <submittedName>
        <fullName evidence="1">5723_t:CDS:1</fullName>
    </submittedName>
</protein>
<keyword evidence="2" id="KW-1185">Reference proteome</keyword>
<name>A0ACA9JUG6_9GLOM</name>
<reference evidence="1" key="1">
    <citation type="submission" date="2021-06" db="EMBL/GenBank/DDBJ databases">
        <authorList>
            <person name="Kallberg Y."/>
            <person name="Tangrot J."/>
            <person name="Rosling A."/>
        </authorList>
    </citation>
    <scope>NUCLEOTIDE SEQUENCE</scope>
    <source>
        <strain evidence="1">AU212A</strain>
    </source>
</reference>